<keyword evidence="2" id="KW-1133">Transmembrane helix</keyword>
<name>A0A182TGX9_9DIPT</name>
<feature type="domain" description="Frizzled/Smoothened 7TM" evidence="3">
    <location>
        <begin position="1"/>
        <end position="146"/>
    </location>
</feature>
<evidence type="ECO:0000256" key="1">
    <source>
        <dbReference type="ARBA" id="ARBA00023170"/>
    </source>
</evidence>
<accession>A0A182TGX9</accession>
<dbReference type="AlphaFoldDB" id="A0A182TGX9"/>
<dbReference type="VEuPathDB" id="VectorBase:AMEC002119"/>
<feature type="transmembrane region" description="Helical" evidence="2">
    <location>
        <begin position="27"/>
        <end position="47"/>
    </location>
</feature>
<dbReference type="Gene3D" id="1.20.1070.10">
    <property type="entry name" value="Rhodopsin 7-helix transmembrane proteins"/>
    <property type="match status" value="1"/>
</dbReference>
<keyword evidence="1" id="KW-0675">Receptor</keyword>
<keyword evidence="5" id="KW-1185">Reference proteome</keyword>
<dbReference type="STRING" id="34690.A0A182TGX9"/>
<dbReference type="GO" id="GO:0016020">
    <property type="term" value="C:membrane"/>
    <property type="evidence" value="ECO:0007669"/>
    <property type="project" value="InterPro"/>
</dbReference>
<evidence type="ECO:0000259" key="3">
    <source>
        <dbReference type="SMART" id="SM01330"/>
    </source>
</evidence>
<dbReference type="Proteomes" id="UP000075902">
    <property type="component" value="Unassembled WGS sequence"/>
</dbReference>
<dbReference type="SMART" id="SM01330">
    <property type="entry name" value="Frizzled"/>
    <property type="match status" value="1"/>
</dbReference>
<evidence type="ECO:0000313" key="5">
    <source>
        <dbReference type="Proteomes" id="UP000075902"/>
    </source>
</evidence>
<protein>
    <recommendedName>
        <fullName evidence="3">Frizzled/Smoothened 7TM domain-containing protein</fullName>
    </recommendedName>
</protein>
<dbReference type="EnsemblMetazoa" id="AMEC002119-RA">
    <property type="protein sequence ID" value="AMEC002119-PA"/>
    <property type="gene ID" value="AMEC002119"/>
</dbReference>
<dbReference type="Pfam" id="PF01534">
    <property type="entry name" value="Frizzled"/>
    <property type="match status" value="1"/>
</dbReference>
<reference evidence="5" key="1">
    <citation type="submission" date="2014-01" db="EMBL/GenBank/DDBJ databases">
        <title>The Genome Sequence of Anopheles melas CM1001059_A (V2).</title>
        <authorList>
            <consortium name="The Broad Institute Genomics Platform"/>
            <person name="Neafsey D.E."/>
            <person name="Besansky N."/>
            <person name="Howell P."/>
            <person name="Walton C."/>
            <person name="Young S.K."/>
            <person name="Zeng Q."/>
            <person name="Gargeya S."/>
            <person name="Fitzgerald M."/>
            <person name="Haas B."/>
            <person name="Abouelleil A."/>
            <person name="Allen A.W."/>
            <person name="Alvarado L."/>
            <person name="Arachchi H.M."/>
            <person name="Berlin A.M."/>
            <person name="Chapman S.B."/>
            <person name="Gainer-Dewar J."/>
            <person name="Goldberg J."/>
            <person name="Griggs A."/>
            <person name="Gujja S."/>
            <person name="Hansen M."/>
            <person name="Howarth C."/>
            <person name="Imamovic A."/>
            <person name="Ireland A."/>
            <person name="Larimer J."/>
            <person name="McCowan C."/>
            <person name="Murphy C."/>
            <person name="Pearson M."/>
            <person name="Poon T.W."/>
            <person name="Priest M."/>
            <person name="Roberts A."/>
            <person name="Saif S."/>
            <person name="Shea T."/>
            <person name="Sisk P."/>
            <person name="Sykes S."/>
            <person name="Wortman J."/>
            <person name="Nusbaum C."/>
            <person name="Birren B."/>
        </authorList>
    </citation>
    <scope>NUCLEOTIDE SEQUENCE [LARGE SCALE GENOMIC DNA]</scope>
    <source>
        <strain evidence="5">CM1001059</strain>
    </source>
</reference>
<reference evidence="4" key="2">
    <citation type="submission" date="2020-05" db="UniProtKB">
        <authorList>
            <consortium name="EnsemblMetazoa"/>
        </authorList>
    </citation>
    <scope>IDENTIFICATION</scope>
    <source>
        <strain evidence="4">CM1001059</strain>
    </source>
</reference>
<keyword evidence="2" id="KW-0472">Membrane</keyword>
<sequence length="220" mass="24191">MMTSSVRGTVLTFLIDSSRFRYPERPIVFLAICYLIVGCAYVAGLGAGDSVACREPFQSHIKIGRMQMLSTITQLSHSSVVVQPAAGARFAAYVKRDLVELKHNATVAADLLRFLPLLMLFMLLHSFVAESSTTSHHSLSTKPPSSGSMVFGDSRTDTHTCQLRTVCSQYLSIQTIALNVRTLSPSPGYAYLHTPPPPPLPQPPQRHVVKPVLCYYFHLG</sequence>
<organism evidence="4 5">
    <name type="scientific">Anopheles melas</name>
    <dbReference type="NCBI Taxonomy" id="34690"/>
    <lineage>
        <taxon>Eukaryota</taxon>
        <taxon>Metazoa</taxon>
        <taxon>Ecdysozoa</taxon>
        <taxon>Arthropoda</taxon>
        <taxon>Hexapoda</taxon>
        <taxon>Insecta</taxon>
        <taxon>Pterygota</taxon>
        <taxon>Neoptera</taxon>
        <taxon>Endopterygota</taxon>
        <taxon>Diptera</taxon>
        <taxon>Nematocera</taxon>
        <taxon>Culicoidea</taxon>
        <taxon>Culicidae</taxon>
        <taxon>Anophelinae</taxon>
        <taxon>Anopheles</taxon>
    </lineage>
</organism>
<evidence type="ECO:0000256" key="2">
    <source>
        <dbReference type="SAM" id="Phobius"/>
    </source>
</evidence>
<dbReference type="InterPro" id="IPR000539">
    <property type="entry name" value="Frizzled/Smoothened_7TM"/>
</dbReference>
<evidence type="ECO:0000313" key="4">
    <source>
        <dbReference type="EnsemblMetazoa" id="AMEC002119-PA"/>
    </source>
</evidence>
<keyword evidence="2" id="KW-0812">Transmembrane</keyword>
<proteinExistence type="predicted"/>
<dbReference type="GO" id="GO:0007166">
    <property type="term" value="P:cell surface receptor signaling pathway"/>
    <property type="evidence" value="ECO:0007669"/>
    <property type="project" value="InterPro"/>
</dbReference>